<evidence type="ECO:0000256" key="2">
    <source>
        <dbReference type="SAM" id="Phobius"/>
    </source>
</evidence>
<keyword evidence="2" id="KW-0812">Transmembrane</keyword>
<dbReference type="EMBL" id="CP009506">
    <property type="protein sequence ID" value="AKB29685.1"/>
    <property type="molecule type" value="Genomic_DNA"/>
</dbReference>
<sequence>MNKISKKIIFFIAFLTIIIIAVLFIKTTIDTKPSVNTSFPVPGLQVGGLYIQYTDGVSESEVKTTLQNSNITINYSMEYDTNSTDERYYIMVDKDKITDVRDEFGEENNWTKSVPTIKKGNYYIITVSEQATYDKNFLAILDKYDLQLKRFVWCEIRFYEGSKKWWIPEEEAIRIKNDLEQKENIVTVQLSYLYP</sequence>
<reference evidence="3 4" key="1">
    <citation type="submission" date="2014-07" db="EMBL/GenBank/DDBJ databases">
        <title>Methanogenic archaea and the global carbon cycle.</title>
        <authorList>
            <person name="Henriksen J.R."/>
            <person name="Luke J."/>
            <person name="Reinhart S."/>
            <person name="Benedict M.N."/>
            <person name="Youngblut N.D."/>
            <person name="Metcalf M.E."/>
            <person name="Whitaker R.J."/>
            <person name="Metcalf W.W."/>
        </authorList>
    </citation>
    <scope>NUCLEOTIDE SEQUENCE [LARGE SCALE GENOMIC DNA]</scope>
    <source>
        <strain evidence="3 4">T4/M</strain>
    </source>
</reference>
<dbReference type="Pfam" id="PF05727">
    <property type="entry name" value="UPF0228"/>
    <property type="match status" value="1"/>
</dbReference>
<dbReference type="HOGENOM" id="CLU_106567_0_0_2"/>
<keyword evidence="2" id="KW-1133">Transmembrane helix</keyword>
<dbReference type="Proteomes" id="UP000033111">
    <property type="component" value="Chromosome"/>
</dbReference>
<proteinExistence type="inferred from homology"/>
<dbReference type="OrthoDB" id="135514at2157"/>
<dbReference type="InterPro" id="IPR008887">
    <property type="entry name" value="UPF0228"/>
</dbReference>
<keyword evidence="4" id="KW-1185">Reference proteome</keyword>
<evidence type="ECO:0000256" key="1">
    <source>
        <dbReference type="ARBA" id="ARBA00009746"/>
    </source>
</evidence>
<dbReference type="PATRIC" id="fig|1434120.4.peg.3857"/>
<organism evidence="3 4">
    <name type="scientific">Methanosarcina siciliae T4/M</name>
    <dbReference type="NCBI Taxonomy" id="1434120"/>
    <lineage>
        <taxon>Archaea</taxon>
        <taxon>Methanobacteriati</taxon>
        <taxon>Methanobacteriota</taxon>
        <taxon>Stenosarchaea group</taxon>
        <taxon>Methanomicrobia</taxon>
        <taxon>Methanosarcinales</taxon>
        <taxon>Methanosarcinaceae</taxon>
        <taxon>Methanosarcina</taxon>
    </lineage>
</organism>
<evidence type="ECO:0000313" key="3">
    <source>
        <dbReference type="EMBL" id="AKB29685.1"/>
    </source>
</evidence>
<accession>A0A0E3P7D8</accession>
<comment type="similarity">
    <text evidence="1">Belongs to the UPF0228 family.</text>
</comment>
<feature type="transmembrane region" description="Helical" evidence="2">
    <location>
        <begin position="7"/>
        <end position="25"/>
    </location>
</feature>
<keyword evidence="2" id="KW-0472">Membrane</keyword>
<protein>
    <submittedName>
        <fullName evidence="3">Uncharacterized protein</fullName>
    </submittedName>
</protein>
<evidence type="ECO:0000313" key="4">
    <source>
        <dbReference type="Proteomes" id="UP000033111"/>
    </source>
</evidence>
<name>A0A0E3P7D8_9EURY</name>
<gene>
    <name evidence="3" type="ORF">MSSIT_2966</name>
</gene>
<dbReference type="KEGG" id="msw:MSSIT_2966"/>
<dbReference type="AlphaFoldDB" id="A0A0E3P7D8"/>